<dbReference type="InterPro" id="IPR029055">
    <property type="entry name" value="Ntn_hydrolases_N"/>
</dbReference>
<dbReference type="PANTHER" id="PTHR42824">
    <property type="entry name" value="GLUTAMINE AMIDOTRANSFERASE"/>
    <property type="match status" value="1"/>
</dbReference>
<dbReference type="Proteomes" id="UP000017984">
    <property type="component" value="Chromosome"/>
</dbReference>
<evidence type="ECO:0000256" key="1">
    <source>
        <dbReference type="ARBA" id="ARBA00022962"/>
    </source>
</evidence>
<organism evidence="3 4">
    <name type="scientific">Streptomyces roseochromogenus subsp. oscitans DS 12.976</name>
    <dbReference type="NCBI Taxonomy" id="1352936"/>
    <lineage>
        <taxon>Bacteria</taxon>
        <taxon>Bacillati</taxon>
        <taxon>Actinomycetota</taxon>
        <taxon>Actinomycetes</taxon>
        <taxon>Kitasatosporales</taxon>
        <taxon>Streptomycetaceae</taxon>
        <taxon>Streptomyces</taxon>
    </lineage>
</organism>
<sequence>MAVRGPGTGHARKTGDEEVAVCRLFGLISSPLRTHATFWLLDAPDSLSAQSHREPDGTGLGYYAADGTPEVHKAPIAAYEDRAFAQEAREVESATFLAHIRYASTGGLELRNTHPFDQHGRLFAHNGVIEGLDALDRHLGEDRSLVRGDTDSERFFALVTRETAAHGGDVSAGLVAAARWVAVNLPLYALNVILLTPRELWALRYPATHELYVLRRPAGGHQGSRHLDHTGRGGRLRVRSAHLGDVPSVVVASERMDESPHWQLMEPGELLHVGPELEVTSRIALPEPPAHLLTLSDLRPEAAASQRPA</sequence>
<evidence type="ECO:0000259" key="2">
    <source>
        <dbReference type="PROSITE" id="PS51278"/>
    </source>
</evidence>
<feature type="domain" description="Glutamine amidotransferase type-2" evidence="2">
    <location>
        <begin position="22"/>
        <end position="276"/>
    </location>
</feature>
<dbReference type="AlphaFoldDB" id="V6JHB0"/>
<dbReference type="PROSITE" id="PS51278">
    <property type="entry name" value="GATASE_TYPE_2"/>
    <property type="match status" value="1"/>
</dbReference>
<dbReference type="SUPFAM" id="SSF56235">
    <property type="entry name" value="N-terminal nucleophile aminohydrolases (Ntn hydrolases)"/>
    <property type="match status" value="1"/>
</dbReference>
<comment type="caution">
    <text evidence="3">The sequence shown here is derived from an EMBL/GenBank/DDBJ whole genome shotgun (WGS) entry which is preliminary data.</text>
</comment>
<protein>
    <recommendedName>
        <fullName evidence="2">Glutamine amidotransferase type-2 domain-containing protein</fullName>
    </recommendedName>
</protein>
<reference evidence="3 4" key="1">
    <citation type="journal article" date="2014" name="Genome Announc.">
        <title>Draft Genome Sequence of Streptomyces roseochromogenes subsp. oscitans DS 12.976, Producer of the Aminocoumarin Antibiotic Clorobiocin.</title>
        <authorList>
            <person name="Ruckert C."/>
            <person name="Kalinowski J."/>
            <person name="Heide L."/>
            <person name="Apel A.K."/>
        </authorList>
    </citation>
    <scope>NUCLEOTIDE SEQUENCE [LARGE SCALE GENOMIC DNA]</scope>
    <source>
        <strain evidence="3 4">DS 12.976</strain>
    </source>
</reference>
<accession>V6JHB0</accession>
<dbReference type="PATRIC" id="fig|1352936.5.peg.8752"/>
<dbReference type="PANTHER" id="PTHR42824:SF1">
    <property type="entry name" value="GLUTAMINE AMIDOTRANSFERASE YAFJ-RELATED"/>
    <property type="match status" value="1"/>
</dbReference>
<dbReference type="EMBL" id="AWQX01000381">
    <property type="protein sequence ID" value="EST19267.1"/>
    <property type="molecule type" value="Genomic_DNA"/>
</dbReference>
<evidence type="ECO:0000313" key="3">
    <source>
        <dbReference type="EMBL" id="EST19267.1"/>
    </source>
</evidence>
<dbReference type="STRING" id="1352936.M878_42280"/>
<keyword evidence="1" id="KW-0315">Glutamine amidotransferase</keyword>
<evidence type="ECO:0000313" key="4">
    <source>
        <dbReference type="Proteomes" id="UP000017984"/>
    </source>
</evidence>
<dbReference type="Gene3D" id="3.60.20.10">
    <property type="entry name" value="Glutamine Phosphoribosylpyrophosphate, subunit 1, domain 1"/>
    <property type="match status" value="1"/>
</dbReference>
<gene>
    <name evidence="3" type="ORF">M878_42280</name>
</gene>
<keyword evidence="4" id="KW-1185">Reference proteome</keyword>
<dbReference type="InterPro" id="IPR017932">
    <property type="entry name" value="GATase_2_dom"/>
</dbReference>
<dbReference type="CDD" id="cd01908">
    <property type="entry name" value="YafJ"/>
    <property type="match status" value="1"/>
</dbReference>
<dbReference type="HOGENOM" id="CLU_042555_2_0_11"/>
<dbReference type="InterPro" id="IPR026869">
    <property type="entry name" value="EgtC-like"/>
</dbReference>
<dbReference type="Pfam" id="PF13230">
    <property type="entry name" value="GATase_4"/>
    <property type="match status" value="1"/>
</dbReference>
<proteinExistence type="predicted"/>
<name>V6JHB0_STRRC</name>